<evidence type="ECO:0000313" key="2">
    <source>
        <dbReference type="Proteomes" id="UP000306196"/>
    </source>
</evidence>
<dbReference type="RefSeq" id="WP_138087280.1">
    <property type="nucleotide sequence ID" value="NZ_VAUV01000011.1"/>
</dbReference>
<dbReference type="SUPFAM" id="SSF51569">
    <property type="entry name" value="Aldolase"/>
    <property type="match status" value="1"/>
</dbReference>
<comment type="caution">
    <text evidence="1">The sequence shown here is derived from an EMBL/GenBank/DDBJ whole genome shotgun (WGS) entry which is preliminary data.</text>
</comment>
<proteinExistence type="predicted"/>
<dbReference type="Proteomes" id="UP000306196">
    <property type="component" value="Unassembled WGS sequence"/>
</dbReference>
<organism evidence="1 2">
    <name type="scientific">Phragmitibacter flavus</name>
    <dbReference type="NCBI Taxonomy" id="2576071"/>
    <lineage>
        <taxon>Bacteria</taxon>
        <taxon>Pseudomonadati</taxon>
        <taxon>Verrucomicrobiota</taxon>
        <taxon>Verrucomicrobiia</taxon>
        <taxon>Verrucomicrobiales</taxon>
        <taxon>Verrucomicrobiaceae</taxon>
        <taxon>Phragmitibacter</taxon>
    </lineage>
</organism>
<dbReference type="AlphaFoldDB" id="A0A5R8KBY9"/>
<dbReference type="EMBL" id="VAUV01000011">
    <property type="protein sequence ID" value="TLD69822.1"/>
    <property type="molecule type" value="Genomic_DNA"/>
</dbReference>
<accession>A0A5R8KBY9</accession>
<gene>
    <name evidence="1" type="ORF">FEM03_15985</name>
</gene>
<evidence type="ECO:0000313" key="1">
    <source>
        <dbReference type="EMBL" id="TLD69822.1"/>
    </source>
</evidence>
<dbReference type="OrthoDB" id="178448at2"/>
<reference evidence="1 2" key="1">
    <citation type="submission" date="2019-05" db="EMBL/GenBank/DDBJ databases">
        <title>Verrucobacter flavum gen. nov., sp. nov. a new member of the family Verrucomicrobiaceae.</title>
        <authorList>
            <person name="Szuroczki S."/>
            <person name="Abbaszade G."/>
            <person name="Szabo A."/>
            <person name="Felfoldi T."/>
            <person name="Schumann P."/>
            <person name="Boka K."/>
            <person name="Keki Z."/>
            <person name="Toumi M."/>
            <person name="Toth E."/>
        </authorList>
    </citation>
    <scope>NUCLEOTIDE SEQUENCE [LARGE SCALE GENOMIC DNA]</scope>
    <source>
        <strain evidence="1 2">MG-N-17</strain>
    </source>
</reference>
<protein>
    <recommendedName>
        <fullName evidence="3">Dihydrodipicolinate synthase family protein</fullName>
    </recommendedName>
</protein>
<dbReference type="InterPro" id="IPR013785">
    <property type="entry name" value="Aldolase_TIM"/>
</dbReference>
<name>A0A5R8KBY9_9BACT</name>
<evidence type="ECO:0008006" key="3">
    <source>
        <dbReference type="Google" id="ProtNLM"/>
    </source>
</evidence>
<sequence>MSAVVAAAVALKDFDLISDPALLKPETPWSETVWAHEPEEALVDHEAKARLCVAALLPFTDGKADWEGFVKSIDWMRKAGEHYGVEMAFVLNADTGYIFDLTMEEYREVLRQFRMAFPDQKFLAGVTARDAGESEFKVGRYLPLIEAVQEYENCEVMIMTSRTLNQLDPQRRRDAYFEIAEHLTRPGIVHALEPAFVPWATPYEPWLLHQLAGHPKFVGGKISTLDEPHFLYWASMCKGLGLDFAPHSGDDFGICTAIRLGLPLLIGAGVSACPLICAAKAMWRETGGKGLDTNVYKLFEAIQSFEDQVFRLDEKGSASAYKHSTAHVLKLLGLIESAETHPNCVDRRPEGEEGRMREAMQRPTRVAKRLGIAGWPV</sequence>
<keyword evidence="2" id="KW-1185">Reference proteome</keyword>
<dbReference type="Gene3D" id="3.20.20.70">
    <property type="entry name" value="Aldolase class I"/>
    <property type="match status" value="1"/>
</dbReference>